<protein>
    <submittedName>
        <fullName evidence="1">Uncharacterized protein</fullName>
    </submittedName>
</protein>
<dbReference type="PANTHER" id="PTHR21860:SF2">
    <property type="entry name" value="GENERAL TRANSCRIPTION FACTOR 3C POLYPEPTIDE 6"/>
    <property type="match status" value="1"/>
</dbReference>
<dbReference type="PANTHER" id="PTHR21860">
    <property type="entry name" value="TRANSCRIPTION INITIATION FACTOR IIIC TFIIIC , POLYPEPTIDE 6-RELATED"/>
    <property type="match status" value="1"/>
</dbReference>
<proteinExistence type="predicted"/>
<comment type="caution">
    <text evidence="1">The sequence shown here is derived from an EMBL/GenBank/DDBJ whole genome shotgun (WGS) entry which is preliminary data.</text>
</comment>
<dbReference type="Pfam" id="PF10419">
    <property type="entry name" value="TFIIIC_sub6"/>
    <property type="match status" value="1"/>
</dbReference>
<dbReference type="Gene3D" id="2.60.40.4370">
    <property type="match status" value="1"/>
</dbReference>
<organism evidence="1 2">
    <name type="scientific">Cirrhinus molitorella</name>
    <name type="common">mud carp</name>
    <dbReference type="NCBI Taxonomy" id="172907"/>
    <lineage>
        <taxon>Eukaryota</taxon>
        <taxon>Metazoa</taxon>
        <taxon>Chordata</taxon>
        <taxon>Craniata</taxon>
        <taxon>Vertebrata</taxon>
        <taxon>Euteleostomi</taxon>
        <taxon>Actinopterygii</taxon>
        <taxon>Neopterygii</taxon>
        <taxon>Teleostei</taxon>
        <taxon>Ostariophysi</taxon>
        <taxon>Cypriniformes</taxon>
        <taxon>Cyprinidae</taxon>
        <taxon>Labeoninae</taxon>
        <taxon>Labeonini</taxon>
        <taxon>Cirrhinus</taxon>
    </lineage>
</organism>
<reference evidence="1" key="1">
    <citation type="submission" date="2023-08" db="EMBL/GenBank/DDBJ databases">
        <title>Chromosome-level Genome Assembly of mud carp (Cirrhinus molitorella).</title>
        <authorList>
            <person name="Liu H."/>
        </authorList>
    </citation>
    <scope>NUCLEOTIDE SEQUENCE</scope>
    <source>
        <strain evidence="1">Prfri</strain>
        <tissue evidence="1">Muscle</tissue>
    </source>
</reference>
<keyword evidence="2" id="KW-1185">Reference proteome</keyword>
<sequence length="206" mass="22794">MTTTTSSDVALEDEWEEEEQLVVAELSGMISSDIISSRQGTCKIVDIDSEQPMMQVGRYLFAGEYEDAIGTCVIFEEDGAGSNPALKYKCHTMKKLMLQRTFLSERKEDEPVSNKIEVLALHEEESFGRKSAVCHYLDPIDTEKSVLDESKDCEDPEMSDESADEMDETETEVGATLLENSAEETMNASSCSELGANVTQEEDDGS</sequence>
<accession>A0AA88PW04</accession>
<name>A0AA88PW04_9TELE</name>
<dbReference type="Proteomes" id="UP001187343">
    <property type="component" value="Unassembled WGS sequence"/>
</dbReference>
<dbReference type="AlphaFoldDB" id="A0AA88PW04"/>
<dbReference type="FunFam" id="2.60.40.4370:FF:000003">
    <property type="entry name" value="General transcription factor 3C polypeptide, putative"/>
    <property type="match status" value="1"/>
</dbReference>
<dbReference type="GO" id="GO:0006383">
    <property type="term" value="P:transcription by RNA polymerase III"/>
    <property type="evidence" value="ECO:0007669"/>
    <property type="project" value="InterPro"/>
</dbReference>
<evidence type="ECO:0000313" key="1">
    <source>
        <dbReference type="EMBL" id="KAK2903328.1"/>
    </source>
</evidence>
<evidence type="ECO:0000313" key="2">
    <source>
        <dbReference type="Proteomes" id="UP001187343"/>
    </source>
</evidence>
<dbReference type="GO" id="GO:0000127">
    <property type="term" value="C:transcription factor TFIIIC complex"/>
    <property type="evidence" value="ECO:0007669"/>
    <property type="project" value="TreeGrafter"/>
</dbReference>
<dbReference type="InterPro" id="IPR019481">
    <property type="entry name" value="TFIIIC_triple_barrel"/>
</dbReference>
<dbReference type="InterPro" id="IPR042771">
    <property type="entry name" value="GTF3C6-like"/>
</dbReference>
<gene>
    <name evidence="1" type="ORF">Q8A67_008041</name>
</gene>
<dbReference type="EMBL" id="JAUYZG010000007">
    <property type="protein sequence ID" value="KAK2903328.1"/>
    <property type="molecule type" value="Genomic_DNA"/>
</dbReference>